<dbReference type="Proteomes" id="UP000250675">
    <property type="component" value="Unassembled WGS sequence"/>
</dbReference>
<evidence type="ECO:0000256" key="5">
    <source>
        <dbReference type="ARBA" id="ARBA00022989"/>
    </source>
</evidence>
<evidence type="ECO:0000256" key="3">
    <source>
        <dbReference type="ARBA" id="ARBA00022475"/>
    </source>
</evidence>
<keyword evidence="4 7" id="KW-0812">Transmembrane</keyword>
<accession>A0A2X3CGU6</accession>
<evidence type="ECO:0000256" key="4">
    <source>
        <dbReference type="ARBA" id="ARBA00022692"/>
    </source>
</evidence>
<protein>
    <recommendedName>
        <fullName evidence="7">UPF0266 membrane protein NCTC9645_00762</fullName>
    </recommendedName>
</protein>
<comment type="subcellular location">
    <subcellularLocation>
        <location evidence="1 7">Cell membrane</location>
        <topology evidence="1 7">Multi-pass membrane protein</topology>
    </subcellularLocation>
</comment>
<organism evidence="8 9">
    <name type="scientific">Klebsiella pneumoniae</name>
    <dbReference type="NCBI Taxonomy" id="573"/>
    <lineage>
        <taxon>Bacteria</taxon>
        <taxon>Pseudomonadati</taxon>
        <taxon>Pseudomonadota</taxon>
        <taxon>Gammaproteobacteria</taxon>
        <taxon>Enterobacterales</taxon>
        <taxon>Enterobacteriaceae</taxon>
        <taxon>Klebsiella/Raoultella group</taxon>
        <taxon>Klebsiella</taxon>
        <taxon>Klebsiella pneumoniae complex</taxon>
    </lineage>
</organism>
<comment type="caution">
    <text evidence="7">Lacks conserved residue(s) required for the propagation of feature annotation.</text>
</comment>
<evidence type="ECO:0000256" key="2">
    <source>
        <dbReference type="ARBA" id="ARBA00009962"/>
    </source>
</evidence>
<dbReference type="Pfam" id="PF06173">
    <property type="entry name" value="DUF986"/>
    <property type="match status" value="1"/>
</dbReference>
<dbReference type="InterPro" id="IPR009328">
    <property type="entry name" value="DUF986"/>
</dbReference>
<comment type="similarity">
    <text evidence="2 7">Belongs to the UPF0266 family.</text>
</comment>
<feature type="transmembrane region" description="Helical" evidence="7">
    <location>
        <begin position="68"/>
        <end position="87"/>
    </location>
</feature>
<dbReference type="AlphaFoldDB" id="A0A2X3CGU6"/>
<keyword evidence="5 7" id="KW-1133">Transmembrane helix</keyword>
<dbReference type="GO" id="GO:0005886">
    <property type="term" value="C:plasma membrane"/>
    <property type="evidence" value="ECO:0007669"/>
    <property type="project" value="UniProtKB-SubCell"/>
</dbReference>
<evidence type="ECO:0000256" key="1">
    <source>
        <dbReference type="ARBA" id="ARBA00004651"/>
    </source>
</evidence>
<keyword evidence="3 7" id="KW-1003">Cell membrane</keyword>
<evidence type="ECO:0000313" key="9">
    <source>
        <dbReference type="Proteomes" id="UP000250675"/>
    </source>
</evidence>
<feature type="transmembrane region" description="Helical" evidence="7">
    <location>
        <begin position="6"/>
        <end position="24"/>
    </location>
</feature>
<proteinExistence type="inferred from homology"/>
<evidence type="ECO:0000313" key="8">
    <source>
        <dbReference type="EMBL" id="SQC11961.1"/>
    </source>
</evidence>
<gene>
    <name evidence="8" type="primary">yobD</name>
    <name evidence="8" type="ORF">NCTC9645_00762</name>
</gene>
<evidence type="ECO:0000256" key="6">
    <source>
        <dbReference type="ARBA" id="ARBA00023136"/>
    </source>
</evidence>
<dbReference type="NCBIfam" id="NF002791">
    <property type="entry name" value="PRK02913.1"/>
    <property type="match status" value="1"/>
</dbReference>
<keyword evidence="6 7" id="KW-0472">Membrane</keyword>
<sequence>MTFTDLVIILFILALLAYAIYDQFIMPRRNGPVLLAIPLLRRSRVDGMIFVGLTAILIYNNITQHGTAITTWLLSALALMGLYLFWIRTPKIIFKPRGFFFANVWIEYQRIKEMNLSEDGVLVMQLEQRRLLIRVRNIGRSGEDIQNSHYNSIT</sequence>
<evidence type="ECO:0000256" key="7">
    <source>
        <dbReference type="HAMAP-Rule" id="MF_01071"/>
    </source>
</evidence>
<name>A0A2X3CGU6_KLEPN</name>
<dbReference type="HAMAP" id="MF_01071">
    <property type="entry name" value="UPF0266"/>
    <property type="match status" value="1"/>
</dbReference>
<reference evidence="8 9" key="1">
    <citation type="submission" date="2018-06" db="EMBL/GenBank/DDBJ databases">
        <authorList>
            <consortium name="Pathogen Informatics"/>
            <person name="Doyle S."/>
        </authorList>
    </citation>
    <scope>NUCLEOTIDE SEQUENCE [LARGE SCALE GENOMIC DNA]</scope>
    <source>
        <strain evidence="8 9">NCTC9645</strain>
    </source>
</reference>
<dbReference type="PIRSF" id="PIRSF020687">
    <property type="entry name" value="UCP020687"/>
    <property type="match status" value="1"/>
</dbReference>
<dbReference type="EMBL" id="UASO01000003">
    <property type="protein sequence ID" value="SQC11961.1"/>
    <property type="molecule type" value="Genomic_DNA"/>
</dbReference>